<evidence type="ECO:0000313" key="2">
    <source>
        <dbReference type="Proteomes" id="UP000242470"/>
    </source>
</evidence>
<evidence type="ECO:0008006" key="3">
    <source>
        <dbReference type="Google" id="ProtNLM"/>
    </source>
</evidence>
<evidence type="ECO:0000313" key="1">
    <source>
        <dbReference type="EMBL" id="PNZ66484.1"/>
    </source>
</evidence>
<accession>A0AAP8TSP0</accession>
<dbReference type="EMBL" id="PPQW01000059">
    <property type="protein sequence ID" value="PNZ66484.1"/>
    <property type="molecule type" value="Genomic_DNA"/>
</dbReference>
<dbReference type="Proteomes" id="UP000242470">
    <property type="component" value="Unassembled WGS sequence"/>
</dbReference>
<dbReference type="AlphaFoldDB" id="A0AAP8TSP0"/>
<dbReference type="GeneID" id="64981873"/>
<gene>
    <name evidence="1" type="ORF">CD158_08360</name>
</gene>
<organism evidence="1 2">
    <name type="scientific">Staphylococcus auricularis</name>
    <dbReference type="NCBI Taxonomy" id="29379"/>
    <lineage>
        <taxon>Bacteria</taxon>
        <taxon>Bacillati</taxon>
        <taxon>Bacillota</taxon>
        <taxon>Bacilli</taxon>
        <taxon>Bacillales</taxon>
        <taxon>Staphylococcaceae</taxon>
        <taxon>Staphylococcus</taxon>
    </lineage>
</organism>
<comment type="caution">
    <text evidence="1">The sequence shown here is derived from an EMBL/GenBank/DDBJ whole genome shotgun (WGS) entry which is preliminary data.</text>
</comment>
<proteinExistence type="predicted"/>
<dbReference type="NCBIfam" id="NF047360">
    <property type="entry name" value="tail_chap_PVL"/>
    <property type="match status" value="1"/>
</dbReference>
<dbReference type="Pfam" id="PF23857">
    <property type="entry name" value="Phage_TAC_19"/>
    <property type="match status" value="1"/>
</dbReference>
<dbReference type="InterPro" id="IPR057006">
    <property type="entry name" value="Phage_TAC_19"/>
</dbReference>
<sequence length="101" mass="11562">MAKKYIELRTEDGKKKRYNAPTFIKGSVAREGLALGKKLEKQEKDFDPDIMLELYQFIADKLYEGKFSAEEFEDGIDAREILGVAMEQLTQSLGDPQENLK</sequence>
<name>A0AAP8TSP0_9STAP</name>
<reference evidence="1 2" key="1">
    <citation type="submission" date="2017-08" db="EMBL/GenBank/DDBJ databases">
        <title>Draft genome sequences of 64 type strains of genus Staph aureus.</title>
        <authorList>
            <person name="Cole K."/>
            <person name="Golubchik T."/>
            <person name="Russell J."/>
            <person name="Foster D."/>
            <person name="Llewelyn M."/>
            <person name="Wilson D."/>
            <person name="Crook D."/>
            <person name="Paul J."/>
        </authorList>
    </citation>
    <scope>NUCLEOTIDE SEQUENCE [LARGE SCALE GENOMIC DNA]</scope>
    <source>
        <strain evidence="1 2">NCTC 12101</strain>
    </source>
</reference>
<dbReference type="RefSeq" id="WP_059107698.1">
    <property type="nucleotide sequence ID" value="NZ_AP024589.1"/>
</dbReference>
<protein>
    <recommendedName>
        <fullName evidence="3">Phage protein</fullName>
    </recommendedName>
</protein>